<organism evidence="2 3">
    <name type="scientific">Cirrhinus mrigala</name>
    <name type="common">Mrigala</name>
    <dbReference type="NCBI Taxonomy" id="683832"/>
    <lineage>
        <taxon>Eukaryota</taxon>
        <taxon>Metazoa</taxon>
        <taxon>Chordata</taxon>
        <taxon>Craniata</taxon>
        <taxon>Vertebrata</taxon>
        <taxon>Euteleostomi</taxon>
        <taxon>Actinopterygii</taxon>
        <taxon>Neopterygii</taxon>
        <taxon>Teleostei</taxon>
        <taxon>Ostariophysi</taxon>
        <taxon>Cypriniformes</taxon>
        <taxon>Cyprinidae</taxon>
        <taxon>Labeoninae</taxon>
        <taxon>Labeonini</taxon>
        <taxon>Cirrhinus</taxon>
    </lineage>
</organism>
<protein>
    <submittedName>
        <fullName evidence="2">Uncharacterized protein</fullName>
    </submittedName>
</protein>
<comment type="caution">
    <text evidence="2">The sequence shown here is derived from an EMBL/GenBank/DDBJ whole genome shotgun (WGS) entry which is preliminary data.</text>
</comment>
<evidence type="ECO:0000313" key="2">
    <source>
        <dbReference type="EMBL" id="KAL0193477.1"/>
    </source>
</evidence>
<feature type="compositionally biased region" description="Basic and acidic residues" evidence="1">
    <location>
        <begin position="201"/>
        <end position="225"/>
    </location>
</feature>
<feature type="region of interest" description="Disordered" evidence="1">
    <location>
        <begin position="58"/>
        <end position="138"/>
    </location>
</feature>
<accession>A0ABD0R4M6</accession>
<dbReference type="Proteomes" id="UP001529510">
    <property type="component" value="Unassembled WGS sequence"/>
</dbReference>
<keyword evidence="3" id="KW-1185">Reference proteome</keyword>
<feature type="non-terminal residue" evidence="2">
    <location>
        <position position="231"/>
    </location>
</feature>
<sequence>MSVWEQRTTQIRKQILASSEALYQEELNPRLTSNPHLRPDMKTHLDRPLVVEPRCDGPISPHRNWDKPQDLQGEGVSPEERVPPVMELPQSHPPRKHHCHRERPSNETNENGDMGHAKEGRHHVHHSRSKEHDGTRCKEGKNITTRAQWMRDIVTITPTGITGRAMEANGGPGRRMDHVQEQGRGRDAPGVKMEVMEGGDGTDHVAVKLSPRWKERSNERMESRRASHTAT</sequence>
<evidence type="ECO:0000313" key="3">
    <source>
        <dbReference type="Proteomes" id="UP001529510"/>
    </source>
</evidence>
<reference evidence="2 3" key="1">
    <citation type="submission" date="2024-05" db="EMBL/GenBank/DDBJ databases">
        <title>Genome sequencing and assembly of Indian major carp, Cirrhinus mrigala (Hamilton, 1822).</title>
        <authorList>
            <person name="Mohindra V."/>
            <person name="Chowdhury L.M."/>
            <person name="Lal K."/>
            <person name="Jena J.K."/>
        </authorList>
    </citation>
    <scope>NUCLEOTIDE SEQUENCE [LARGE SCALE GENOMIC DNA]</scope>
    <source>
        <strain evidence="2">CM1030</strain>
        <tissue evidence="2">Blood</tissue>
    </source>
</reference>
<gene>
    <name evidence="2" type="ORF">M9458_011773</name>
</gene>
<dbReference type="EMBL" id="JAMKFB020000005">
    <property type="protein sequence ID" value="KAL0193477.1"/>
    <property type="molecule type" value="Genomic_DNA"/>
</dbReference>
<name>A0ABD0R4M6_CIRMR</name>
<feature type="compositionally biased region" description="Basic and acidic residues" evidence="1">
    <location>
        <begin position="174"/>
        <end position="189"/>
    </location>
</feature>
<feature type="compositionally biased region" description="Basic residues" evidence="1">
    <location>
        <begin position="119"/>
        <end position="129"/>
    </location>
</feature>
<proteinExistence type="predicted"/>
<dbReference type="AlphaFoldDB" id="A0ABD0R4M6"/>
<feature type="region of interest" description="Disordered" evidence="1">
    <location>
        <begin position="162"/>
        <end position="231"/>
    </location>
</feature>
<evidence type="ECO:0000256" key="1">
    <source>
        <dbReference type="SAM" id="MobiDB-lite"/>
    </source>
</evidence>